<feature type="domain" description="Bro-N" evidence="2">
    <location>
        <begin position="37"/>
        <end position="149"/>
    </location>
</feature>
<organism evidence="3 4">
    <name type="scientific">Mythimna unipuncta nucleopolyhedrovirus</name>
    <dbReference type="NCBI Taxonomy" id="447897"/>
    <lineage>
        <taxon>Viruses</taxon>
        <taxon>Viruses incertae sedis</taxon>
        <taxon>Naldaviricetes</taxon>
        <taxon>Lefavirales</taxon>
        <taxon>Baculoviridae</taxon>
        <taxon>Alphabaculovirus</taxon>
    </lineage>
</organism>
<evidence type="ECO:0000256" key="1">
    <source>
        <dbReference type="SAM" id="Coils"/>
    </source>
</evidence>
<evidence type="ECO:0000313" key="4">
    <source>
        <dbReference type="Proteomes" id="UP000297194"/>
    </source>
</evidence>
<dbReference type="InterPro" id="IPR003497">
    <property type="entry name" value="BRO_N_domain"/>
</dbReference>
<proteinExistence type="predicted"/>
<dbReference type="InterPro" id="IPR022549">
    <property type="entry name" value="DUF3627"/>
</dbReference>
<evidence type="ECO:0000313" key="3">
    <source>
        <dbReference type="EMBL" id="AUV65276.1"/>
    </source>
</evidence>
<dbReference type="Pfam" id="PF12299">
    <property type="entry name" value="DUF3627"/>
    <property type="match status" value="1"/>
</dbReference>
<keyword evidence="4" id="KW-1185">Reference proteome</keyword>
<dbReference type="EMBL" id="MF375894">
    <property type="protein sequence ID" value="AUV65276.1"/>
    <property type="molecule type" value="Genomic_DNA"/>
</dbReference>
<accession>A0A2K9VS39</accession>
<dbReference type="SMART" id="SM01040">
    <property type="entry name" value="Bro-N"/>
    <property type="match status" value="1"/>
</dbReference>
<sequence length="353" mass="40874">MLFEYLINWWCGGVGDNRRVDDDDDDDDAKFSYIFKKKRIEFNDQFDFTIHYLHKNNDIWLNGKSFARGIGYADGAEAVRCCVDDKYKQNLNRLIFNKIAAGGDGEQTSCVCINKHGVLQLIDHTEFDGKAEFTAWLIDSVFRQLENRPSPLDEKLGKVLVAVDNIQKHNFAVDERFEKFDRRIAELNDRMRAYENVESLYKRLREHHRNAIDEDGGGGGGGGVIDRRMSFLSSSAINGAGGVVGNRCELVRYPRDTTKHPRLSVFVRNLDDEKTQVAFLTAQQKRHRTLKRRYADMEMIYDSVHPNPQMALQCIDEELNMKNFDYHKTTRHRMNINCSVDTVKSFIQENLQQ</sequence>
<dbReference type="Proteomes" id="UP000297194">
    <property type="component" value="Segment"/>
</dbReference>
<name>A0A2K9VS39_9ABAC</name>
<dbReference type="GeneID" id="40526949"/>
<dbReference type="Pfam" id="PF02498">
    <property type="entry name" value="Bro-N"/>
    <property type="match status" value="1"/>
</dbReference>
<dbReference type="RefSeq" id="YP_009666669.1">
    <property type="nucleotide sequence ID" value="NC_043530.1"/>
</dbReference>
<keyword evidence="1" id="KW-0175">Coiled coil</keyword>
<dbReference type="KEGG" id="vg:40526949"/>
<feature type="coiled-coil region" evidence="1">
    <location>
        <begin position="177"/>
        <end position="214"/>
    </location>
</feature>
<reference evidence="3" key="1">
    <citation type="journal article" date="2017" name="Virus Genes">
        <title>The complete genome sequence of a third distinct baculovirus isolated from the true armyworm, Mythimna unipuncta, contains two copies of the lef-7 gene.</title>
        <authorList>
            <person name="Harrison R.L."/>
            <person name="Mowery J.D."/>
            <person name="Rowley D.L."/>
            <person name="Bauchan G.R."/>
            <person name="Theilmann D.A."/>
            <person name="Rohrmann G.F."/>
            <person name="Erlandson M.A."/>
        </authorList>
    </citation>
    <scope>NUCLEOTIDE SEQUENCE [LARGE SCALE GENOMIC DNA]</scope>
    <source>
        <strain evidence="3">#7</strain>
    </source>
</reference>
<protein>
    <submittedName>
        <fullName evidence="3">38.7K</fullName>
    </submittedName>
</protein>
<evidence type="ECO:0000259" key="2">
    <source>
        <dbReference type="PROSITE" id="PS51750"/>
    </source>
</evidence>
<dbReference type="PROSITE" id="PS51750">
    <property type="entry name" value="BRO_N"/>
    <property type="match status" value="1"/>
</dbReference>